<sequence>MRKLLPVAVTGRRRWRRSSGSVFVCEVCGKGGASGQDVRAWNSGPQETREKKTRPRNSTLLPLTSICIQKLELAMEFSPSRFLPNARNAL</sequence>
<keyword evidence="3" id="KW-1185">Reference proteome</keyword>
<feature type="non-terminal residue" evidence="2">
    <location>
        <position position="90"/>
    </location>
</feature>
<evidence type="ECO:0000313" key="2">
    <source>
        <dbReference type="EMBL" id="KAK9966222.1"/>
    </source>
</evidence>
<evidence type="ECO:0000256" key="1">
    <source>
        <dbReference type="SAM" id="MobiDB-lite"/>
    </source>
</evidence>
<gene>
    <name evidence="2" type="ORF">ABG768_003345</name>
</gene>
<protein>
    <submittedName>
        <fullName evidence="2">Uncharacterized protein</fullName>
    </submittedName>
</protein>
<dbReference type="AlphaFoldDB" id="A0AAW1ZYV6"/>
<name>A0AAW1ZYV6_CULAL</name>
<dbReference type="EMBL" id="JAWDJR010000011">
    <property type="protein sequence ID" value="KAK9966222.1"/>
    <property type="molecule type" value="Genomic_DNA"/>
</dbReference>
<feature type="region of interest" description="Disordered" evidence="1">
    <location>
        <begin position="36"/>
        <end position="56"/>
    </location>
</feature>
<comment type="caution">
    <text evidence="2">The sequence shown here is derived from an EMBL/GenBank/DDBJ whole genome shotgun (WGS) entry which is preliminary data.</text>
</comment>
<accession>A0AAW1ZYV6</accession>
<evidence type="ECO:0000313" key="3">
    <source>
        <dbReference type="Proteomes" id="UP001479290"/>
    </source>
</evidence>
<reference evidence="2 3" key="1">
    <citation type="submission" date="2024-05" db="EMBL/GenBank/DDBJ databases">
        <title>A high-quality chromosomal-level genome assembly of Topmouth culter (Culter alburnus).</title>
        <authorList>
            <person name="Zhao H."/>
        </authorList>
    </citation>
    <scope>NUCLEOTIDE SEQUENCE [LARGE SCALE GENOMIC DNA]</scope>
    <source>
        <strain evidence="2">CATC2023</strain>
        <tissue evidence="2">Muscle</tissue>
    </source>
</reference>
<proteinExistence type="predicted"/>
<dbReference type="Proteomes" id="UP001479290">
    <property type="component" value="Unassembled WGS sequence"/>
</dbReference>
<organism evidence="2 3">
    <name type="scientific">Culter alburnus</name>
    <name type="common">Topmouth culter</name>
    <dbReference type="NCBI Taxonomy" id="194366"/>
    <lineage>
        <taxon>Eukaryota</taxon>
        <taxon>Metazoa</taxon>
        <taxon>Chordata</taxon>
        <taxon>Craniata</taxon>
        <taxon>Vertebrata</taxon>
        <taxon>Euteleostomi</taxon>
        <taxon>Actinopterygii</taxon>
        <taxon>Neopterygii</taxon>
        <taxon>Teleostei</taxon>
        <taxon>Ostariophysi</taxon>
        <taxon>Cypriniformes</taxon>
        <taxon>Xenocyprididae</taxon>
        <taxon>Xenocypridinae</taxon>
        <taxon>Culter</taxon>
    </lineage>
</organism>